<dbReference type="InterPro" id="IPR050980">
    <property type="entry name" value="2C_sensor_his_kinase"/>
</dbReference>
<feature type="transmembrane region" description="Helical" evidence="7">
    <location>
        <begin position="62"/>
        <end position="80"/>
    </location>
</feature>
<evidence type="ECO:0000256" key="5">
    <source>
        <dbReference type="ARBA" id="ARBA00022777"/>
    </source>
</evidence>
<dbReference type="AlphaFoldDB" id="A0A0R1RQU3"/>
<evidence type="ECO:0000256" key="1">
    <source>
        <dbReference type="ARBA" id="ARBA00000085"/>
    </source>
</evidence>
<evidence type="ECO:0000256" key="7">
    <source>
        <dbReference type="SAM" id="Phobius"/>
    </source>
</evidence>
<feature type="transmembrane region" description="Helical" evidence="7">
    <location>
        <begin position="92"/>
        <end position="110"/>
    </location>
</feature>
<dbReference type="SMART" id="SM00387">
    <property type="entry name" value="HATPase_c"/>
    <property type="match status" value="1"/>
</dbReference>
<dbReference type="GO" id="GO:0000160">
    <property type="term" value="P:phosphorelay signal transduction system"/>
    <property type="evidence" value="ECO:0007669"/>
    <property type="project" value="UniProtKB-KW"/>
</dbReference>
<dbReference type="Proteomes" id="UP000051697">
    <property type="component" value="Unassembled WGS sequence"/>
</dbReference>
<keyword evidence="7" id="KW-0812">Transmembrane</keyword>
<keyword evidence="10" id="KW-1185">Reference proteome</keyword>
<dbReference type="PATRIC" id="fig|1423778.4.peg.1211"/>
<keyword evidence="5 9" id="KW-0418">Kinase</keyword>
<gene>
    <name evidence="9" type="ORF">FC70_GL001177</name>
</gene>
<keyword evidence="7" id="KW-0472">Membrane</keyword>
<feature type="transmembrane region" description="Helical" evidence="7">
    <location>
        <begin position="122"/>
        <end position="145"/>
    </location>
</feature>
<dbReference type="Gene3D" id="3.30.565.10">
    <property type="entry name" value="Histidine kinase-like ATPase, C-terminal domain"/>
    <property type="match status" value="1"/>
</dbReference>
<evidence type="ECO:0000313" key="9">
    <source>
        <dbReference type="EMBL" id="KRL55576.1"/>
    </source>
</evidence>
<proteinExistence type="predicted"/>
<comment type="catalytic activity">
    <reaction evidence="1">
        <text>ATP + protein L-histidine = ADP + protein N-phospho-L-histidine.</text>
        <dbReference type="EC" id="2.7.13.3"/>
    </reaction>
</comment>
<keyword evidence="6" id="KW-0902">Two-component regulatory system</keyword>
<dbReference type="InterPro" id="IPR004358">
    <property type="entry name" value="Sig_transdc_His_kin-like_C"/>
</dbReference>
<evidence type="ECO:0000313" key="10">
    <source>
        <dbReference type="Proteomes" id="UP000051697"/>
    </source>
</evidence>
<protein>
    <recommendedName>
        <fullName evidence="2">histidine kinase</fullName>
        <ecNumber evidence="2">2.7.13.3</ecNumber>
    </recommendedName>
</protein>
<dbReference type="PANTHER" id="PTHR44936:SF9">
    <property type="entry name" value="SENSOR PROTEIN CREC"/>
    <property type="match status" value="1"/>
</dbReference>
<evidence type="ECO:0000256" key="6">
    <source>
        <dbReference type="ARBA" id="ARBA00023012"/>
    </source>
</evidence>
<evidence type="ECO:0000256" key="3">
    <source>
        <dbReference type="ARBA" id="ARBA00022553"/>
    </source>
</evidence>
<feature type="transmembrane region" description="Helical" evidence="7">
    <location>
        <begin position="12"/>
        <end position="31"/>
    </location>
</feature>
<keyword evidence="7" id="KW-1133">Transmembrane helix</keyword>
<dbReference type="EC" id="2.7.13.3" evidence="2"/>
<dbReference type="InterPro" id="IPR036890">
    <property type="entry name" value="HATPase_C_sf"/>
</dbReference>
<dbReference type="STRING" id="1423778.FC70_GL001177"/>
<dbReference type="RefSeq" id="WP_057890113.1">
    <property type="nucleotide sequence ID" value="NZ_AZFE01000031.1"/>
</dbReference>
<dbReference type="KEGG" id="lol:LACOL_0128"/>
<organism evidence="9 10">
    <name type="scientific">Paucilactobacillus oligofermentans DSM 15707 = LMG 22743</name>
    <dbReference type="NCBI Taxonomy" id="1423778"/>
    <lineage>
        <taxon>Bacteria</taxon>
        <taxon>Bacillati</taxon>
        <taxon>Bacillota</taxon>
        <taxon>Bacilli</taxon>
        <taxon>Lactobacillales</taxon>
        <taxon>Lactobacillaceae</taxon>
        <taxon>Paucilactobacillus</taxon>
    </lineage>
</organism>
<dbReference type="EMBL" id="AZFE01000031">
    <property type="protein sequence ID" value="KRL55576.1"/>
    <property type="molecule type" value="Genomic_DNA"/>
</dbReference>
<dbReference type="InterPro" id="IPR003594">
    <property type="entry name" value="HATPase_dom"/>
</dbReference>
<accession>A0A0R1RQU3</accession>
<sequence>MLKPTRFINYGRWRRILIATVCIALASQVNFQVITPGFIFAFSPLIMSVFLYFNADLNPIQLMLSIAVVSPIFRGILLFISHDNAGDKIVTFILADIAFYLCYGAIYYIMYWHRGQLHNSSFFLTIIICDYVSNLLEVSLLNHFSHYSYRLFQLLFIAALIRSIISCVLTFSYHHFTLMMREDSHEQRYYHFMWIAASVKSEVYFMKKNISEIENVMKNAYLLNQNLQGTNADPQNQVMALSIAHDVHEIKKDYQNVIRGLGDYFDDGNDSAMKFSDILRVVTSYIRGTIKERKQNIVITCQNQVELVVPNHYYVVSILSNLIFNSIDALKGRFNGVITVTVEDASDHIIINIGDNGSGMDEKTISMIFQPGFTTKFNETTGDVYRGIGLSHVRTIVEEQFNGTIEITSKLNEGTNTKITLSKRRLLQEVTA</sequence>
<dbReference type="Pfam" id="PF02518">
    <property type="entry name" value="HATPase_c"/>
    <property type="match status" value="1"/>
</dbReference>
<reference evidence="9 10" key="1">
    <citation type="journal article" date="2015" name="Genome Announc.">
        <title>Expanding the biotechnology potential of lactobacilli through comparative genomics of 213 strains and associated genera.</title>
        <authorList>
            <person name="Sun Z."/>
            <person name="Harris H.M."/>
            <person name="McCann A."/>
            <person name="Guo C."/>
            <person name="Argimon S."/>
            <person name="Zhang W."/>
            <person name="Yang X."/>
            <person name="Jeffery I.B."/>
            <person name="Cooney J.C."/>
            <person name="Kagawa T.F."/>
            <person name="Liu W."/>
            <person name="Song Y."/>
            <person name="Salvetti E."/>
            <person name="Wrobel A."/>
            <person name="Rasinkangas P."/>
            <person name="Parkhill J."/>
            <person name="Rea M.C."/>
            <person name="O'Sullivan O."/>
            <person name="Ritari J."/>
            <person name="Douillard F.P."/>
            <person name="Paul Ross R."/>
            <person name="Yang R."/>
            <person name="Briner A.E."/>
            <person name="Felis G.E."/>
            <person name="de Vos W.M."/>
            <person name="Barrangou R."/>
            <person name="Klaenhammer T.R."/>
            <person name="Caufield P.W."/>
            <person name="Cui Y."/>
            <person name="Zhang H."/>
            <person name="O'Toole P.W."/>
        </authorList>
    </citation>
    <scope>NUCLEOTIDE SEQUENCE [LARGE SCALE GENOMIC DNA]</scope>
    <source>
        <strain evidence="9 10">DSM 15707</strain>
    </source>
</reference>
<dbReference type="PRINTS" id="PR00344">
    <property type="entry name" value="BCTRLSENSOR"/>
</dbReference>
<dbReference type="PANTHER" id="PTHR44936">
    <property type="entry name" value="SENSOR PROTEIN CREC"/>
    <property type="match status" value="1"/>
</dbReference>
<dbReference type="GO" id="GO:0004673">
    <property type="term" value="F:protein histidine kinase activity"/>
    <property type="evidence" value="ECO:0007669"/>
    <property type="project" value="UniProtKB-EC"/>
</dbReference>
<dbReference type="InterPro" id="IPR005467">
    <property type="entry name" value="His_kinase_dom"/>
</dbReference>
<evidence type="ECO:0000259" key="8">
    <source>
        <dbReference type="PROSITE" id="PS50109"/>
    </source>
</evidence>
<dbReference type="SUPFAM" id="SSF55874">
    <property type="entry name" value="ATPase domain of HSP90 chaperone/DNA topoisomerase II/histidine kinase"/>
    <property type="match status" value="1"/>
</dbReference>
<keyword evidence="4" id="KW-0808">Transferase</keyword>
<keyword evidence="3" id="KW-0597">Phosphoprotein</keyword>
<feature type="transmembrane region" description="Helical" evidence="7">
    <location>
        <begin position="151"/>
        <end position="171"/>
    </location>
</feature>
<feature type="domain" description="Histidine kinase" evidence="8">
    <location>
        <begin position="275"/>
        <end position="425"/>
    </location>
</feature>
<dbReference type="PROSITE" id="PS50109">
    <property type="entry name" value="HIS_KIN"/>
    <property type="match status" value="1"/>
</dbReference>
<evidence type="ECO:0000256" key="4">
    <source>
        <dbReference type="ARBA" id="ARBA00022679"/>
    </source>
</evidence>
<comment type="caution">
    <text evidence="9">The sequence shown here is derived from an EMBL/GenBank/DDBJ whole genome shotgun (WGS) entry which is preliminary data.</text>
</comment>
<dbReference type="OrthoDB" id="9792686at2"/>
<evidence type="ECO:0000256" key="2">
    <source>
        <dbReference type="ARBA" id="ARBA00012438"/>
    </source>
</evidence>
<name>A0A0R1RQU3_9LACO</name>